<keyword evidence="3" id="KW-1185">Reference proteome</keyword>
<evidence type="ECO:0000256" key="1">
    <source>
        <dbReference type="SAM" id="MobiDB-lite"/>
    </source>
</evidence>
<name>A0A7J7YDP6_MYOMY</name>
<comment type="caution">
    <text evidence="2">The sequence shown here is derived from an EMBL/GenBank/DDBJ whole genome shotgun (WGS) entry which is preliminary data.</text>
</comment>
<sequence length="148" mass="16997">MIKVTNHPTDANQNNNEVPSHTCQNSYHQQMTSTGEDVQKTEPSYIAGGNADLCSLCRKQYGVSSKKLKMKLPFDPVIPLLGIYSMKSETPIRKNICTHMFIATQFTIAKIWKQPKCPSDEWIKKMVVHLHNEILCFYKKRKNSCHLQ</sequence>
<reference evidence="2 3" key="1">
    <citation type="journal article" date="2020" name="Nature">
        <title>Six reference-quality genomes reveal evolution of bat adaptations.</title>
        <authorList>
            <person name="Jebb D."/>
            <person name="Huang Z."/>
            <person name="Pippel M."/>
            <person name="Hughes G.M."/>
            <person name="Lavrichenko K."/>
            <person name="Devanna P."/>
            <person name="Winkler S."/>
            <person name="Jermiin L.S."/>
            <person name="Skirmuntt E.C."/>
            <person name="Katzourakis A."/>
            <person name="Burkitt-Gray L."/>
            <person name="Ray D.A."/>
            <person name="Sullivan K.A.M."/>
            <person name="Roscito J.G."/>
            <person name="Kirilenko B.M."/>
            <person name="Davalos L.M."/>
            <person name="Corthals A.P."/>
            <person name="Power M.L."/>
            <person name="Jones G."/>
            <person name="Ransome R.D."/>
            <person name="Dechmann D.K.N."/>
            <person name="Locatelli A.G."/>
            <person name="Puechmaille S.J."/>
            <person name="Fedrigo O."/>
            <person name="Jarvis E.D."/>
            <person name="Hiller M."/>
            <person name="Vernes S.C."/>
            <person name="Myers E.W."/>
            <person name="Teeling E.C."/>
        </authorList>
    </citation>
    <scope>NUCLEOTIDE SEQUENCE [LARGE SCALE GENOMIC DNA]</scope>
    <source>
        <strain evidence="2">MMyoMyo1</strain>
        <tissue evidence="2">Flight muscle</tissue>
    </source>
</reference>
<evidence type="ECO:0000313" key="2">
    <source>
        <dbReference type="EMBL" id="KAF6360082.1"/>
    </source>
</evidence>
<protein>
    <submittedName>
        <fullName evidence="2">Uncharacterized protein</fullName>
    </submittedName>
</protein>
<gene>
    <name evidence="2" type="ORF">mMyoMyo1_011040</name>
</gene>
<organism evidence="2 3">
    <name type="scientific">Myotis myotis</name>
    <name type="common">Greater mouse-eared bat</name>
    <name type="synonym">Vespertilio myotis</name>
    <dbReference type="NCBI Taxonomy" id="51298"/>
    <lineage>
        <taxon>Eukaryota</taxon>
        <taxon>Metazoa</taxon>
        <taxon>Chordata</taxon>
        <taxon>Craniata</taxon>
        <taxon>Vertebrata</taxon>
        <taxon>Euteleostomi</taxon>
        <taxon>Mammalia</taxon>
        <taxon>Eutheria</taxon>
        <taxon>Laurasiatheria</taxon>
        <taxon>Chiroptera</taxon>
        <taxon>Yangochiroptera</taxon>
        <taxon>Vespertilionidae</taxon>
        <taxon>Myotis</taxon>
    </lineage>
</organism>
<dbReference type="AlphaFoldDB" id="A0A7J7YDP6"/>
<feature type="region of interest" description="Disordered" evidence="1">
    <location>
        <begin position="1"/>
        <end position="23"/>
    </location>
</feature>
<accession>A0A7J7YDP6</accession>
<dbReference type="Proteomes" id="UP000527355">
    <property type="component" value="Unassembled WGS sequence"/>
</dbReference>
<proteinExistence type="predicted"/>
<evidence type="ECO:0000313" key="3">
    <source>
        <dbReference type="Proteomes" id="UP000527355"/>
    </source>
</evidence>
<dbReference type="EMBL" id="JABWUV010000004">
    <property type="protein sequence ID" value="KAF6360082.1"/>
    <property type="molecule type" value="Genomic_DNA"/>
</dbReference>